<dbReference type="PANTHER" id="PTHR43133:SF45">
    <property type="entry name" value="RNA POLYMERASE ECF-TYPE SIGMA FACTOR"/>
    <property type="match status" value="1"/>
</dbReference>
<dbReference type="RefSeq" id="WP_067648638.1">
    <property type="nucleotide sequence ID" value="NZ_CP015249.1"/>
</dbReference>
<evidence type="ECO:0000313" key="8">
    <source>
        <dbReference type="Proteomes" id="UP000076830"/>
    </source>
</evidence>
<dbReference type="Gene3D" id="1.10.10.10">
    <property type="entry name" value="Winged helix-like DNA-binding domain superfamily/Winged helix DNA-binding domain"/>
    <property type="match status" value="1"/>
</dbReference>
<dbReference type="GO" id="GO:0016987">
    <property type="term" value="F:sigma factor activity"/>
    <property type="evidence" value="ECO:0007669"/>
    <property type="project" value="UniProtKB-KW"/>
</dbReference>
<dbReference type="KEGG" id="dko:I596_2744"/>
<organism evidence="7 8">
    <name type="scientific">Dokdonella koreensis DS-123</name>
    <dbReference type="NCBI Taxonomy" id="1300342"/>
    <lineage>
        <taxon>Bacteria</taxon>
        <taxon>Pseudomonadati</taxon>
        <taxon>Pseudomonadota</taxon>
        <taxon>Gammaproteobacteria</taxon>
        <taxon>Lysobacterales</taxon>
        <taxon>Rhodanobacteraceae</taxon>
        <taxon>Dokdonella</taxon>
    </lineage>
</organism>
<keyword evidence="2" id="KW-0805">Transcription regulation</keyword>
<sequence>MSATHATVSVPADFTGLVDAHRGILFKVAASYGRSAEDRADLVQDITLQLWRAWPGYDRGRPFATWMYRIALNVAISQQRRERPLDAHDPLGDEHADLVGLADVDAEDRERLALVRRAMHALGALDRALLLLHLDGCGHREVGEVLGISEGNVATRLGRIKQHLRRQTGAASRSEGDPT</sequence>
<evidence type="ECO:0000256" key="1">
    <source>
        <dbReference type="ARBA" id="ARBA00010641"/>
    </source>
</evidence>
<keyword evidence="4" id="KW-0804">Transcription</keyword>
<protein>
    <submittedName>
        <fullName evidence="7">RNA polymerase sigma factor ECF-type</fullName>
    </submittedName>
</protein>
<dbReference type="InterPro" id="IPR036388">
    <property type="entry name" value="WH-like_DNA-bd_sf"/>
</dbReference>
<evidence type="ECO:0000259" key="5">
    <source>
        <dbReference type="Pfam" id="PF04542"/>
    </source>
</evidence>
<dbReference type="SUPFAM" id="SSF88946">
    <property type="entry name" value="Sigma2 domain of RNA polymerase sigma factors"/>
    <property type="match status" value="1"/>
</dbReference>
<dbReference type="AlphaFoldDB" id="A0A160DVY7"/>
<dbReference type="InterPro" id="IPR013249">
    <property type="entry name" value="RNA_pol_sigma70_r4_t2"/>
</dbReference>
<gene>
    <name evidence="7" type="ORF">I596_2744</name>
</gene>
<dbReference type="OrthoDB" id="9780326at2"/>
<evidence type="ECO:0000259" key="6">
    <source>
        <dbReference type="Pfam" id="PF08281"/>
    </source>
</evidence>
<dbReference type="Proteomes" id="UP000076830">
    <property type="component" value="Chromosome"/>
</dbReference>
<dbReference type="InterPro" id="IPR014284">
    <property type="entry name" value="RNA_pol_sigma-70_dom"/>
</dbReference>
<accession>A0A160DVY7</accession>
<dbReference type="InterPro" id="IPR013324">
    <property type="entry name" value="RNA_pol_sigma_r3/r4-like"/>
</dbReference>
<reference evidence="7 8" key="1">
    <citation type="submission" date="2016-04" db="EMBL/GenBank/DDBJ databases">
        <title>Complete genome sequence of Dokdonella koreensis DS-123T.</title>
        <authorList>
            <person name="Kim J.F."/>
            <person name="Lee H."/>
            <person name="Kwak M.-J."/>
        </authorList>
    </citation>
    <scope>NUCLEOTIDE SEQUENCE [LARGE SCALE GENOMIC DNA]</scope>
    <source>
        <strain evidence="7 8">DS-123</strain>
    </source>
</reference>
<dbReference type="InterPro" id="IPR013325">
    <property type="entry name" value="RNA_pol_sigma_r2"/>
</dbReference>
<dbReference type="NCBIfam" id="TIGR02937">
    <property type="entry name" value="sigma70-ECF"/>
    <property type="match status" value="1"/>
</dbReference>
<dbReference type="Pfam" id="PF04542">
    <property type="entry name" value="Sigma70_r2"/>
    <property type="match status" value="1"/>
</dbReference>
<feature type="domain" description="RNA polymerase sigma-70 region 2" evidence="5">
    <location>
        <begin position="17"/>
        <end position="83"/>
    </location>
</feature>
<evidence type="ECO:0000313" key="7">
    <source>
        <dbReference type="EMBL" id="ANB18739.1"/>
    </source>
</evidence>
<name>A0A160DVY7_9GAMM</name>
<evidence type="ECO:0000256" key="3">
    <source>
        <dbReference type="ARBA" id="ARBA00023082"/>
    </source>
</evidence>
<dbReference type="EMBL" id="CP015249">
    <property type="protein sequence ID" value="ANB18739.1"/>
    <property type="molecule type" value="Genomic_DNA"/>
</dbReference>
<dbReference type="GO" id="GO:0006352">
    <property type="term" value="P:DNA-templated transcription initiation"/>
    <property type="evidence" value="ECO:0007669"/>
    <property type="project" value="InterPro"/>
</dbReference>
<comment type="similarity">
    <text evidence="1">Belongs to the sigma-70 factor family. ECF subfamily.</text>
</comment>
<dbReference type="Pfam" id="PF08281">
    <property type="entry name" value="Sigma70_r4_2"/>
    <property type="match status" value="1"/>
</dbReference>
<keyword evidence="3" id="KW-0731">Sigma factor</keyword>
<dbReference type="InterPro" id="IPR039425">
    <property type="entry name" value="RNA_pol_sigma-70-like"/>
</dbReference>
<evidence type="ECO:0000256" key="2">
    <source>
        <dbReference type="ARBA" id="ARBA00023015"/>
    </source>
</evidence>
<dbReference type="InterPro" id="IPR007627">
    <property type="entry name" value="RNA_pol_sigma70_r2"/>
</dbReference>
<keyword evidence="8" id="KW-1185">Reference proteome</keyword>
<evidence type="ECO:0000256" key="4">
    <source>
        <dbReference type="ARBA" id="ARBA00023163"/>
    </source>
</evidence>
<feature type="domain" description="RNA polymerase sigma factor 70 region 4 type 2" evidence="6">
    <location>
        <begin position="114"/>
        <end position="164"/>
    </location>
</feature>
<dbReference type="Gene3D" id="1.10.1740.10">
    <property type="match status" value="1"/>
</dbReference>
<dbReference type="GO" id="GO:0003677">
    <property type="term" value="F:DNA binding"/>
    <property type="evidence" value="ECO:0007669"/>
    <property type="project" value="InterPro"/>
</dbReference>
<proteinExistence type="inferred from homology"/>
<dbReference type="SUPFAM" id="SSF88659">
    <property type="entry name" value="Sigma3 and sigma4 domains of RNA polymerase sigma factors"/>
    <property type="match status" value="1"/>
</dbReference>
<dbReference type="PANTHER" id="PTHR43133">
    <property type="entry name" value="RNA POLYMERASE ECF-TYPE SIGMA FACTO"/>
    <property type="match status" value="1"/>
</dbReference>
<dbReference type="STRING" id="1300342.I596_2744"/>